<dbReference type="PANTHER" id="PTHR11941:SF54">
    <property type="entry name" value="ENOYL-COA HYDRATASE, MITOCHONDRIAL"/>
    <property type="match status" value="1"/>
</dbReference>
<comment type="caution">
    <text evidence="4">The sequence shown here is derived from an EMBL/GenBank/DDBJ whole genome shotgun (WGS) entry which is preliminary data.</text>
</comment>
<dbReference type="PANTHER" id="PTHR11941">
    <property type="entry name" value="ENOYL-COA HYDRATASE-RELATED"/>
    <property type="match status" value="1"/>
</dbReference>
<keyword evidence="2 4" id="KW-0456">Lyase</keyword>
<dbReference type="Gene3D" id="3.90.226.10">
    <property type="entry name" value="2-enoyl-CoA Hydratase, Chain A, domain 1"/>
    <property type="match status" value="1"/>
</dbReference>
<gene>
    <name evidence="4" type="ORF">HPO_04590</name>
</gene>
<dbReference type="Gene3D" id="1.10.12.10">
    <property type="entry name" value="Lyase 2-enoyl-coa Hydratase, Chain A, domain 2"/>
    <property type="match status" value="1"/>
</dbReference>
<name>A0A062VLU5_9PROT</name>
<organism evidence="4 5">
    <name type="scientific">Hyphomonas polymorpha PS728</name>
    <dbReference type="NCBI Taxonomy" id="1280954"/>
    <lineage>
        <taxon>Bacteria</taxon>
        <taxon>Pseudomonadati</taxon>
        <taxon>Pseudomonadota</taxon>
        <taxon>Alphaproteobacteria</taxon>
        <taxon>Hyphomonadales</taxon>
        <taxon>Hyphomonadaceae</taxon>
        <taxon>Hyphomonas</taxon>
    </lineage>
</organism>
<dbReference type="InterPro" id="IPR018376">
    <property type="entry name" value="Enoyl-CoA_hyd/isom_CS"/>
</dbReference>
<dbReference type="AlphaFoldDB" id="A0A062VLU5"/>
<dbReference type="STRING" id="1280954.HPO_04590"/>
<dbReference type="PROSITE" id="PS00166">
    <property type="entry name" value="ENOYL_COA_HYDRATASE"/>
    <property type="match status" value="1"/>
</dbReference>
<protein>
    <submittedName>
        <fullName evidence="4">Enoyl-CoA hydratase</fullName>
        <ecNumber evidence="4">4.2.1.17</ecNumber>
    </submittedName>
</protein>
<sequence length="256" mass="27267">MTEKFIQTDARDGILTITLQRPESLNSLNSEACFELSDIFDQYEKDETLRVAIVTGAGEKAFCAGHDLVDDFFDPMPASGWAGLSHRAGPDKPLIAAVNGLALGGGWELALLCDVVVADPRASFGLPEPKVGFAALGGGARLLPHRVPHHIAMGLLLTGRRLTAGAAASLGLVNEVSEPGKVLETASKWAQDMLACAPLALRMSKKLALASTNPPLLREALHKMEIDLTGELAQSADAYEGMNAFKEKRAPVWTGR</sequence>
<accession>A0A062VLU5</accession>
<dbReference type="InterPro" id="IPR014748">
    <property type="entry name" value="Enoyl-CoA_hydra_C"/>
</dbReference>
<dbReference type="Proteomes" id="UP000027100">
    <property type="component" value="Unassembled WGS sequence"/>
</dbReference>
<dbReference type="GO" id="GO:0006635">
    <property type="term" value="P:fatty acid beta-oxidation"/>
    <property type="evidence" value="ECO:0007669"/>
    <property type="project" value="TreeGrafter"/>
</dbReference>
<dbReference type="GO" id="GO:0004300">
    <property type="term" value="F:enoyl-CoA hydratase activity"/>
    <property type="evidence" value="ECO:0007669"/>
    <property type="project" value="UniProtKB-EC"/>
</dbReference>
<evidence type="ECO:0000313" key="5">
    <source>
        <dbReference type="Proteomes" id="UP000027100"/>
    </source>
</evidence>
<keyword evidence="5" id="KW-1185">Reference proteome</keyword>
<dbReference type="Pfam" id="PF00378">
    <property type="entry name" value="ECH_1"/>
    <property type="match status" value="1"/>
</dbReference>
<evidence type="ECO:0000256" key="2">
    <source>
        <dbReference type="ARBA" id="ARBA00023239"/>
    </source>
</evidence>
<reference evidence="4 5" key="1">
    <citation type="journal article" date="2014" name="Antonie Van Leeuwenhoek">
        <title>Hyphomonas beringensis sp. nov. and Hyphomonas chukchiensis sp. nov., isolated from surface seawater of the Bering Sea and Chukchi Sea.</title>
        <authorList>
            <person name="Li C."/>
            <person name="Lai Q."/>
            <person name="Li G."/>
            <person name="Dong C."/>
            <person name="Wang J."/>
            <person name="Liao Y."/>
            <person name="Shao Z."/>
        </authorList>
    </citation>
    <scope>NUCLEOTIDE SEQUENCE [LARGE SCALE GENOMIC DNA]</scope>
    <source>
        <strain evidence="4 5">PS728</strain>
    </source>
</reference>
<dbReference type="PATRIC" id="fig|1280954.3.peg.933"/>
<dbReference type="eggNOG" id="COG1024">
    <property type="taxonomic scope" value="Bacteria"/>
</dbReference>
<dbReference type="EMBL" id="ARYM01000004">
    <property type="protein sequence ID" value="KCZ99635.1"/>
    <property type="molecule type" value="Genomic_DNA"/>
</dbReference>
<evidence type="ECO:0000256" key="1">
    <source>
        <dbReference type="ARBA" id="ARBA00005254"/>
    </source>
</evidence>
<dbReference type="OrthoDB" id="5730382at2"/>
<comment type="similarity">
    <text evidence="1 3">Belongs to the enoyl-CoA hydratase/isomerase family.</text>
</comment>
<dbReference type="InterPro" id="IPR001753">
    <property type="entry name" value="Enoyl-CoA_hydra/iso"/>
</dbReference>
<dbReference type="RefSeq" id="WP_035595114.1">
    <property type="nucleotide sequence ID" value="NZ_ARYM01000004.1"/>
</dbReference>
<dbReference type="CDD" id="cd06558">
    <property type="entry name" value="crotonase-like"/>
    <property type="match status" value="1"/>
</dbReference>
<evidence type="ECO:0000313" key="4">
    <source>
        <dbReference type="EMBL" id="KCZ99635.1"/>
    </source>
</evidence>
<dbReference type="SUPFAM" id="SSF52096">
    <property type="entry name" value="ClpP/crotonase"/>
    <property type="match status" value="1"/>
</dbReference>
<dbReference type="EC" id="4.2.1.17" evidence="4"/>
<evidence type="ECO:0000256" key="3">
    <source>
        <dbReference type="RuleBase" id="RU003707"/>
    </source>
</evidence>
<proteinExistence type="inferred from homology"/>
<dbReference type="InterPro" id="IPR029045">
    <property type="entry name" value="ClpP/crotonase-like_dom_sf"/>
</dbReference>